<dbReference type="Proteomes" id="UP001054857">
    <property type="component" value="Unassembled WGS sequence"/>
</dbReference>
<dbReference type="InterPro" id="IPR036890">
    <property type="entry name" value="HATPase_C_sf"/>
</dbReference>
<feature type="non-terminal residue" evidence="2">
    <location>
        <position position="1"/>
    </location>
</feature>
<evidence type="ECO:0000313" key="3">
    <source>
        <dbReference type="Proteomes" id="UP001054857"/>
    </source>
</evidence>
<evidence type="ECO:0000313" key="2">
    <source>
        <dbReference type="EMBL" id="GFR47074.1"/>
    </source>
</evidence>
<dbReference type="PANTHER" id="PTHR22640:SF2">
    <property type="entry name" value="STRUCTURAL MAINTENANCE OF CHROMOSOMES FLEXIBLE HINGE DOMAIN-CONTAINING PROTEIN 1"/>
    <property type="match status" value="1"/>
</dbReference>
<accession>A0AAD3HMQ2</accession>
<organism evidence="2 3">
    <name type="scientific">Astrephomene gubernaculifera</name>
    <dbReference type="NCBI Taxonomy" id="47775"/>
    <lineage>
        <taxon>Eukaryota</taxon>
        <taxon>Viridiplantae</taxon>
        <taxon>Chlorophyta</taxon>
        <taxon>core chlorophytes</taxon>
        <taxon>Chlorophyceae</taxon>
        <taxon>CS clade</taxon>
        <taxon>Chlamydomonadales</taxon>
        <taxon>Astrephomenaceae</taxon>
        <taxon>Astrephomene</taxon>
    </lineage>
</organism>
<comment type="caution">
    <text evidence="2">The sequence shown here is derived from an EMBL/GenBank/DDBJ whole genome shotgun (WGS) entry which is preliminary data.</text>
</comment>
<feature type="region of interest" description="Disordered" evidence="1">
    <location>
        <begin position="426"/>
        <end position="448"/>
    </location>
</feature>
<dbReference type="EMBL" id="BMAR01000016">
    <property type="protein sequence ID" value="GFR47074.1"/>
    <property type="molecule type" value="Genomic_DNA"/>
</dbReference>
<keyword evidence="3" id="KW-1185">Reference proteome</keyword>
<dbReference type="PANTHER" id="PTHR22640">
    <property type="entry name" value="STRUCTURAL MAINTENANCE OF CHROMOSOMES FLEXIBLE HINGE DOMAIN-CONTAINING PROTEIN 1"/>
    <property type="match status" value="1"/>
</dbReference>
<dbReference type="SUPFAM" id="SSF55874">
    <property type="entry name" value="ATPase domain of HSP90 chaperone/DNA topoisomerase II/histidine kinase"/>
    <property type="match status" value="1"/>
</dbReference>
<dbReference type="Pfam" id="PF13589">
    <property type="entry name" value="HATPase_c_3"/>
    <property type="match status" value="1"/>
</dbReference>
<dbReference type="AlphaFoldDB" id="A0AAD3HMQ2"/>
<protein>
    <submittedName>
        <fullName evidence="2">Uncharacterized protein</fullName>
    </submittedName>
</protein>
<evidence type="ECO:0000256" key="1">
    <source>
        <dbReference type="SAM" id="MobiDB-lite"/>
    </source>
</evidence>
<proteinExistence type="predicted"/>
<feature type="compositionally biased region" description="Gly residues" evidence="1">
    <location>
        <begin position="430"/>
        <end position="448"/>
    </location>
</feature>
<sequence>MSYGAAEYLTVLLKDGLGGRRQTRVPVPIADLASLMEAVRQAFQPELDTQEFFLTSSSSRVIDSDAAARKLRPGDQLRVCAGTPGSAMATGSLAPGTIGRSKPPLGGPKHGSSLFGASLAGRKSLAPGSGYKPPAKERISFVPHPKTLTMAGDYEYFAARGHHPFAFALAELVDNSLRATKGQQRLVVPATIDGGAVVGSGDGATVVGAAALESGSGLQSRDITISLVVNERGTAGLIRVQDNGRGMTPKELGEWAVMNLSMEDRGLLPSGTERALELAGGGRYLSGDLSFFGVGSKTAAFFMGSSVKLATRQAGSASVHELHIAGAELERRYRSGENVYEEDMMHREPGDDSTLSQQESAFSMTRTWLAAEPAATSFTRVTIAELRPEVLSLVRDSESCAMVCRDLAHLYHYYLHGPAGNVGAAAASDGAGGRGSGAGASGGGAEAG</sequence>
<dbReference type="InterPro" id="IPR038892">
    <property type="entry name" value="SMCHD1"/>
</dbReference>
<dbReference type="GO" id="GO:0006302">
    <property type="term" value="P:double-strand break repair"/>
    <property type="evidence" value="ECO:0007669"/>
    <property type="project" value="InterPro"/>
</dbReference>
<reference evidence="2 3" key="1">
    <citation type="journal article" date="2021" name="Sci. Rep.">
        <title>Genome sequencing of the multicellular alga Astrephomene provides insights into convergent evolution of germ-soma differentiation.</title>
        <authorList>
            <person name="Yamashita S."/>
            <person name="Yamamoto K."/>
            <person name="Matsuzaki R."/>
            <person name="Suzuki S."/>
            <person name="Yamaguchi H."/>
            <person name="Hirooka S."/>
            <person name="Minakuchi Y."/>
            <person name="Miyagishima S."/>
            <person name="Kawachi M."/>
            <person name="Toyoda A."/>
            <person name="Nozaki H."/>
        </authorList>
    </citation>
    <scope>NUCLEOTIDE SEQUENCE [LARGE SCALE GENOMIC DNA]</scope>
    <source>
        <strain evidence="2 3">NIES-4017</strain>
    </source>
</reference>
<name>A0AAD3HMQ2_9CHLO</name>
<gene>
    <name evidence="2" type="ORF">Agub_g8761</name>
</gene>
<dbReference type="Gene3D" id="3.30.565.10">
    <property type="entry name" value="Histidine kinase-like ATPase, C-terminal domain"/>
    <property type="match status" value="1"/>
</dbReference>